<dbReference type="InterPro" id="IPR011042">
    <property type="entry name" value="6-blade_b-propeller_TolB-like"/>
</dbReference>
<keyword evidence="3" id="KW-0614">Plasmid</keyword>
<dbReference type="EMBL" id="CP132315">
    <property type="protein sequence ID" value="WLS05120.1"/>
    <property type="molecule type" value="Genomic_DNA"/>
</dbReference>
<dbReference type="Gene3D" id="2.120.10.30">
    <property type="entry name" value="TolB, C-terminal domain"/>
    <property type="match status" value="1"/>
</dbReference>
<dbReference type="InterPro" id="IPR029058">
    <property type="entry name" value="AB_hydrolase_fold"/>
</dbReference>
<proteinExistence type="predicted"/>
<accession>A0ABY9K990</accession>
<dbReference type="PANTHER" id="PTHR42776:SF27">
    <property type="entry name" value="DIPEPTIDYL PEPTIDASE FAMILY MEMBER 6"/>
    <property type="match status" value="1"/>
</dbReference>
<dbReference type="SUPFAM" id="SSF53474">
    <property type="entry name" value="alpha/beta-Hydrolases"/>
    <property type="match status" value="1"/>
</dbReference>
<keyword evidence="1" id="KW-0378">Hydrolase</keyword>
<dbReference type="SUPFAM" id="SSF69322">
    <property type="entry name" value="Tricorn protease domain 2"/>
    <property type="match status" value="1"/>
</dbReference>
<sequence length="571" mass="63345">MIRREFSTLHTLSIDDVLALRDFPIICGPQFEFDPHGTRLAFCVPKSLKDATRFFLSALGGGEGELGILDLETSEYRSLPAPDKLGVLSPVWSPDGSTIAVAATDGSFIQPAVIDVASGKMRVLIERNLPLPGTRTFFQWIDNSTLACELTGKNRPTLWLDIEKRGAVASAKAWEKAWAGREPTASRLTSDQPAADFETIELCSLNVETGQYEIFSRDSDLPARMESFRDRPEREFPPRCVGFGKIVPPESVLVASHPETDQSIYLVRSDDATRVIRLTAGEASTVFETDTHMGDVIPSRTQVLPFKTSAGQDAKLRCILPPDYKEGERRPAVLWVYPGFTVGDDLAHRQHLINEPGCFNLHLLAAHGFVVIIPSMPVEDERRGGRELADCLMDSALPACEAAIDAGYVDRKHVHVAGHSLGGWAALMLLTKTPFFRSGIAMAGTSNLLSLTDDVWFRYDSIPDDSRQAGTAENYYLTEPPWRTPDRYIRNSPLFSVENISAPVLMLHGDQDYVEIGQSEQMFAALRLLGRKAELVRYWGEAHVFESPANIEDAWRRILSWLEQSSPALSL</sequence>
<dbReference type="Gene3D" id="3.40.50.1820">
    <property type="entry name" value="alpha/beta hydrolase"/>
    <property type="match status" value="1"/>
</dbReference>
<protein>
    <submittedName>
        <fullName evidence="3">Prolyl oligopeptidase family serine peptidase</fullName>
    </submittedName>
</protein>
<evidence type="ECO:0000256" key="1">
    <source>
        <dbReference type="ARBA" id="ARBA00022801"/>
    </source>
</evidence>
<name>A0ABY9K990_9HYPH</name>
<evidence type="ECO:0000313" key="4">
    <source>
        <dbReference type="Proteomes" id="UP001225788"/>
    </source>
</evidence>
<organism evidence="3 4">
    <name type="scientific">Shinella oryzae</name>
    <dbReference type="NCBI Taxonomy" id="2871820"/>
    <lineage>
        <taxon>Bacteria</taxon>
        <taxon>Pseudomonadati</taxon>
        <taxon>Pseudomonadota</taxon>
        <taxon>Alphaproteobacteria</taxon>
        <taxon>Hyphomicrobiales</taxon>
        <taxon>Rhizobiaceae</taxon>
        <taxon>Shinella</taxon>
    </lineage>
</organism>
<evidence type="ECO:0000313" key="3">
    <source>
        <dbReference type="EMBL" id="WLS05120.1"/>
    </source>
</evidence>
<dbReference type="Proteomes" id="UP001225788">
    <property type="component" value="Plasmid unnamed1"/>
</dbReference>
<keyword evidence="4" id="KW-1185">Reference proteome</keyword>
<dbReference type="Pfam" id="PF00326">
    <property type="entry name" value="Peptidase_S9"/>
    <property type="match status" value="1"/>
</dbReference>
<dbReference type="RefSeq" id="WP_306161594.1">
    <property type="nucleotide sequence ID" value="NZ_CP132315.1"/>
</dbReference>
<feature type="domain" description="Peptidase S9 prolyl oligopeptidase catalytic" evidence="2">
    <location>
        <begin position="360"/>
        <end position="564"/>
    </location>
</feature>
<dbReference type="PANTHER" id="PTHR42776">
    <property type="entry name" value="SERINE PEPTIDASE S9 FAMILY MEMBER"/>
    <property type="match status" value="1"/>
</dbReference>
<reference evidence="3 4" key="1">
    <citation type="submission" date="2023-08" db="EMBL/GenBank/DDBJ databases">
        <title>Pathogen: clinical or host-associated sample.</title>
        <authorList>
            <person name="Hergert J."/>
            <person name="Casey R."/>
            <person name="Wagner J."/>
            <person name="Young E.L."/>
            <person name="Oakeson K.F."/>
        </authorList>
    </citation>
    <scope>NUCLEOTIDE SEQUENCE [LARGE SCALE GENOMIC DNA]</scope>
    <source>
        <strain evidence="3 4">UPHL-collab-2</strain>
        <plasmid evidence="3 4">unnamed1</plasmid>
    </source>
</reference>
<gene>
    <name evidence="3" type="ORF">Q9315_23435</name>
</gene>
<dbReference type="InterPro" id="IPR001375">
    <property type="entry name" value="Peptidase_S9_cat"/>
</dbReference>
<geneLocation type="plasmid" evidence="3 4">
    <name>unnamed1</name>
</geneLocation>
<evidence type="ECO:0000259" key="2">
    <source>
        <dbReference type="Pfam" id="PF00326"/>
    </source>
</evidence>